<reference evidence="1 2" key="1">
    <citation type="journal article" date="2016" name="Mol. Biol. Evol.">
        <title>Comparative Genomics of Early-Diverging Mushroom-Forming Fungi Provides Insights into the Origins of Lignocellulose Decay Capabilities.</title>
        <authorList>
            <person name="Nagy L.G."/>
            <person name="Riley R."/>
            <person name="Tritt A."/>
            <person name="Adam C."/>
            <person name="Daum C."/>
            <person name="Floudas D."/>
            <person name="Sun H."/>
            <person name="Yadav J.S."/>
            <person name="Pangilinan J."/>
            <person name="Larsson K.H."/>
            <person name="Matsuura K."/>
            <person name="Barry K."/>
            <person name="Labutti K."/>
            <person name="Kuo R."/>
            <person name="Ohm R.A."/>
            <person name="Bhattacharya S.S."/>
            <person name="Shirouzu T."/>
            <person name="Yoshinaga Y."/>
            <person name="Martin F.M."/>
            <person name="Grigoriev I.V."/>
            <person name="Hibbett D.S."/>
        </authorList>
    </citation>
    <scope>NUCLEOTIDE SEQUENCE [LARGE SCALE GENOMIC DNA]</scope>
    <source>
        <strain evidence="1 2">CBS 109695</strain>
    </source>
</reference>
<sequence length="130" mass="14628">MGSVIGVWLRGFTLPDVITTFALSRAEDVAHISLLILPEATPESIVYVYHTIGSVFEVPILNKRMASVERKRGKTFRKQVLPGQSQDIWNWTSITRIIMLGMFQYVMSIEGCVVQPSRSGCRPTDLVEMI</sequence>
<gene>
    <name evidence="1" type="ORF">FIBSPDRAFT_940420</name>
</gene>
<dbReference type="EMBL" id="KV417832">
    <property type="protein sequence ID" value="KZP05546.1"/>
    <property type="molecule type" value="Genomic_DNA"/>
</dbReference>
<protein>
    <submittedName>
        <fullName evidence="1">Uncharacterized protein</fullName>
    </submittedName>
</protein>
<dbReference type="Proteomes" id="UP000076532">
    <property type="component" value="Unassembled WGS sequence"/>
</dbReference>
<evidence type="ECO:0000313" key="2">
    <source>
        <dbReference type="Proteomes" id="UP000076532"/>
    </source>
</evidence>
<dbReference type="OrthoDB" id="429813at2759"/>
<proteinExistence type="predicted"/>
<accession>A0A167VZW4</accession>
<name>A0A167VZW4_9AGAM</name>
<dbReference type="AlphaFoldDB" id="A0A167VZW4"/>
<keyword evidence="2" id="KW-1185">Reference proteome</keyword>
<organism evidence="1 2">
    <name type="scientific">Athelia psychrophila</name>
    <dbReference type="NCBI Taxonomy" id="1759441"/>
    <lineage>
        <taxon>Eukaryota</taxon>
        <taxon>Fungi</taxon>
        <taxon>Dikarya</taxon>
        <taxon>Basidiomycota</taxon>
        <taxon>Agaricomycotina</taxon>
        <taxon>Agaricomycetes</taxon>
        <taxon>Agaricomycetidae</taxon>
        <taxon>Atheliales</taxon>
        <taxon>Atheliaceae</taxon>
        <taxon>Athelia</taxon>
    </lineage>
</organism>
<evidence type="ECO:0000313" key="1">
    <source>
        <dbReference type="EMBL" id="KZP05546.1"/>
    </source>
</evidence>